<dbReference type="InterPro" id="IPR021762">
    <property type="entry name" value="DUF3325"/>
</dbReference>
<sequence length="94" mass="10394">MANTKHFSAVTGKDLDDIAYGKIIFQVLGSSFLLVATWPAIAGWETEIGLVVWCGLMHVAAAMVSLFYTYLPGFVRVCWMWLMPGGLLQRAIAR</sequence>
<keyword evidence="3" id="KW-1185">Reference proteome</keyword>
<keyword evidence="1" id="KW-0812">Transmembrane</keyword>
<dbReference type="EMBL" id="MDHN01000036">
    <property type="protein sequence ID" value="OFC69836.1"/>
    <property type="molecule type" value="Genomic_DNA"/>
</dbReference>
<evidence type="ECO:0000313" key="3">
    <source>
        <dbReference type="Proteomes" id="UP000175691"/>
    </source>
</evidence>
<keyword evidence="1" id="KW-0472">Membrane</keyword>
<name>A0A1E7Z8I6_9ALTE</name>
<dbReference type="STRING" id="1656094.BFC18_16075"/>
<evidence type="ECO:0000313" key="2">
    <source>
        <dbReference type="EMBL" id="OFC69836.1"/>
    </source>
</evidence>
<dbReference type="AlphaFoldDB" id="A0A1E7Z8I6"/>
<accession>A0A1E7Z8I6</accession>
<dbReference type="Proteomes" id="UP000175691">
    <property type="component" value="Unassembled WGS sequence"/>
</dbReference>
<evidence type="ECO:0000256" key="1">
    <source>
        <dbReference type="SAM" id="Phobius"/>
    </source>
</evidence>
<protein>
    <submittedName>
        <fullName evidence="2">Uncharacterized protein</fullName>
    </submittedName>
</protein>
<feature type="transmembrane region" description="Helical" evidence="1">
    <location>
        <begin position="48"/>
        <end position="68"/>
    </location>
</feature>
<keyword evidence="1" id="KW-1133">Transmembrane helix</keyword>
<gene>
    <name evidence="2" type="ORF">BFC18_16075</name>
</gene>
<feature type="transmembrane region" description="Helical" evidence="1">
    <location>
        <begin position="23"/>
        <end position="41"/>
    </location>
</feature>
<dbReference type="Pfam" id="PF11804">
    <property type="entry name" value="DUF3325"/>
    <property type="match status" value="1"/>
</dbReference>
<reference evidence="2 3" key="1">
    <citation type="submission" date="2016-08" db="EMBL/GenBank/DDBJ databases">
        <authorList>
            <person name="Seilhamer J.J."/>
        </authorList>
    </citation>
    <scope>NUCLEOTIDE SEQUENCE [LARGE SCALE GENOMIC DNA]</scope>
    <source>
        <strain evidence="2 3">KCTC 42603</strain>
    </source>
</reference>
<organism evidence="2 3">
    <name type="scientific">Alteromonas confluentis</name>
    <dbReference type="NCBI Taxonomy" id="1656094"/>
    <lineage>
        <taxon>Bacteria</taxon>
        <taxon>Pseudomonadati</taxon>
        <taxon>Pseudomonadota</taxon>
        <taxon>Gammaproteobacteria</taxon>
        <taxon>Alteromonadales</taxon>
        <taxon>Alteromonadaceae</taxon>
        <taxon>Alteromonas/Salinimonas group</taxon>
        <taxon>Alteromonas</taxon>
    </lineage>
</organism>
<proteinExistence type="predicted"/>
<comment type="caution">
    <text evidence="2">The sequence shown here is derived from an EMBL/GenBank/DDBJ whole genome shotgun (WGS) entry which is preliminary data.</text>
</comment>